<reference evidence="1 2" key="1">
    <citation type="journal article" date="2021" name="Appl. Environ. Microbiol.">
        <title>Genetic linkage and physical mapping for an oyster mushroom Pleurotus cornucopiae and QTL analysis for the trait cap color.</title>
        <authorList>
            <person name="Zhang Y."/>
            <person name="Gao W."/>
            <person name="Sonnenberg A."/>
            <person name="Chen Q."/>
            <person name="Zhang J."/>
            <person name="Huang C."/>
        </authorList>
    </citation>
    <scope>NUCLEOTIDE SEQUENCE [LARGE SCALE GENOMIC DNA]</scope>
    <source>
        <strain evidence="1">CCMSSC00406</strain>
    </source>
</reference>
<evidence type="ECO:0000313" key="2">
    <source>
        <dbReference type="Proteomes" id="UP000824881"/>
    </source>
</evidence>
<accession>A0ACB7IZX7</accession>
<comment type="caution">
    <text evidence="1">The sequence shown here is derived from an EMBL/GenBank/DDBJ whole genome shotgun (WGS) entry which is preliminary data.</text>
</comment>
<keyword evidence="2" id="KW-1185">Reference proteome</keyword>
<organism evidence="1 2">
    <name type="scientific">Pleurotus cornucopiae</name>
    <name type="common">Cornucopia mushroom</name>
    <dbReference type="NCBI Taxonomy" id="5321"/>
    <lineage>
        <taxon>Eukaryota</taxon>
        <taxon>Fungi</taxon>
        <taxon>Dikarya</taxon>
        <taxon>Basidiomycota</taxon>
        <taxon>Agaricomycotina</taxon>
        <taxon>Agaricomycetes</taxon>
        <taxon>Agaricomycetidae</taxon>
        <taxon>Agaricales</taxon>
        <taxon>Pleurotineae</taxon>
        <taxon>Pleurotaceae</taxon>
        <taxon>Pleurotus</taxon>
    </lineage>
</organism>
<dbReference type="EMBL" id="WQMT02000004">
    <property type="protein sequence ID" value="KAG9223570.1"/>
    <property type="molecule type" value="Genomic_DNA"/>
</dbReference>
<evidence type="ECO:0000313" key="1">
    <source>
        <dbReference type="EMBL" id="KAG9223570.1"/>
    </source>
</evidence>
<protein>
    <submittedName>
        <fullName evidence="1">Uncharacterized protein</fullName>
    </submittedName>
</protein>
<name>A0ACB7IZX7_PLECO</name>
<dbReference type="Proteomes" id="UP000824881">
    <property type="component" value="Unassembled WGS sequence"/>
</dbReference>
<gene>
    <name evidence="1" type="ORF">CCMSSC00406_0009694</name>
</gene>
<sequence length="422" mass="47167">MPSSPRIREQDATPSSPPRTTPPGTIVNADTDEVASNDDHHAASVRDDKKHLLTDHPDERRYSTSFPSDPEDHTISSSYHHQSPHMPHRVETLPPMSLNSHRRPYDHPSPPPIATLTHSPALSVTSLDRSSISTPPPPRRSPPNGAMQQPMYSYGVDAQQHRQQQHYNQHSSARQDGMQAHYNYGMSNYNDHPQYSMPSNGGGQIPGMHQTASSQGRDSYLPYPLPGQANMNIIHTDDAATKLSDRVRRRCFNCCTTDTSTWRRSNLSPGKVLCNKCGLFERTHSKPRPEQFPHKRGPLATSTLRSRTPPQNHLPPIHSHTLPPYHYNHPSIAPLSSSGPEPRRQYSYPSSQHNTPPALPGVQSWLTDPASSSQSSQPPTARRLTLDSQRERQRPPTPPRAQQPQQQSAPLETHDQPSSDRD</sequence>
<proteinExistence type="predicted"/>